<accession>A0A915I0U3</accession>
<organism evidence="1 2">
    <name type="scientific">Romanomermis culicivorax</name>
    <name type="common">Nematode worm</name>
    <dbReference type="NCBI Taxonomy" id="13658"/>
    <lineage>
        <taxon>Eukaryota</taxon>
        <taxon>Metazoa</taxon>
        <taxon>Ecdysozoa</taxon>
        <taxon>Nematoda</taxon>
        <taxon>Enoplea</taxon>
        <taxon>Dorylaimia</taxon>
        <taxon>Mermithida</taxon>
        <taxon>Mermithoidea</taxon>
        <taxon>Mermithidae</taxon>
        <taxon>Romanomermis</taxon>
    </lineage>
</organism>
<dbReference type="AlphaFoldDB" id="A0A915I0U3"/>
<name>A0A915I0U3_ROMCU</name>
<reference evidence="2" key="1">
    <citation type="submission" date="2022-11" db="UniProtKB">
        <authorList>
            <consortium name="WormBaseParasite"/>
        </authorList>
    </citation>
    <scope>IDENTIFICATION</scope>
</reference>
<sequence length="159" mass="17983">MLARVGVGSPTESDIEAFKTRFIKSESCSLKEASEYYCKTVYRKDSGAICLLLTNVKVEEFNKLMLKSEEIEMVNVNAEDTHQDGEQKKKTAKKLKTTAECRKKASDTAGLEEILTVGVNARVMLRDCQQIMRRKFEQVGLFLYGKTYFTSDDCNVALL</sequence>
<keyword evidence="1" id="KW-1185">Reference proteome</keyword>
<dbReference type="Proteomes" id="UP000887565">
    <property type="component" value="Unplaced"/>
</dbReference>
<evidence type="ECO:0000313" key="2">
    <source>
        <dbReference type="WBParaSite" id="nRc.2.0.1.t07438-RA"/>
    </source>
</evidence>
<protein>
    <submittedName>
        <fullName evidence="2">Uncharacterized protein</fullName>
    </submittedName>
</protein>
<dbReference type="WBParaSite" id="nRc.2.0.1.t07438-RA">
    <property type="protein sequence ID" value="nRc.2.0.1.t07438-RA"/>
    <property type="gene ID" value="nRc.2.0.1.g07438"/>
</dbReference>
<proteinExistence type="predicted"/>
<evidence type="ECO:0000313" key="1">
    <source>
        <dbReference type="Proteomes" id="UP000887565"/>
    </source>
</evidence>